<evidence type="ECO:0000256" key="7">
    <source>
        <dbReference type="SAM" id="Phobius"/>
    </source>
</evidence>
<evidence type="ECO:0000256" key="4">
    <source>
        <dbReference type="ARBA" id="ARBA00022692"/>
    </source>
</evidence>
<dbReference type="Proteomes" id="UP001589865">
    <property type="component" value="Unassembled WGS sequence"/>
</dbReference>
<feature type="transmembrane region" description="Helical" evidence="7">
    <location>
        <begin position="365"/>
        <end position="388"/>
    </location>
</feature>
<dbReference type="InterPro" id="IPR036259">
    <property type="entry name" value="MFS_trans_sf"/>
</dbReference>
<feature type="transmembrane region" description="Helical" evidence="7">
    <location>
        <begin position="68"/>
        <end position="90"/>
    </location>
</feature>
<dbReference type="InterPro" id="IPR011701">
    <property type="entry name" value="MFS"/>
</dbReference>
<dbReference type="Pfam" id="PF07690">
    <property type="entry name" value="MFS_1"/>
    <property type="match status" value="1"/>
</dbReference>
<organism evidence="9 10">
    <name type="scientific">Roseomonas elaeocarpi</name>
    <dbReference type="NCBI Taxonomy" id="907779"/>
    <lineage>
        <taxon>Bacteria</taxon>
        <taxon>Pseudomonadati</taxon>
        <taxon>Pseudomonadota</taxon>
        <taxon>Alphaproteobacteria</taxon>
        <taxon>Acetobacterales</taxon>
        <taxon>Roseomonadaceae</taxon>
        <taxon>Roseomonas</taxon>
    </lineage>
</organism>
<feature type="transmembrane region" description="Helical" evidence="7">
    <location>
        <begin position="102"/>
        <end position="121"/>
    </location>
</feature>
<feature type="transmembrane region" description="Helical" evidence="7">
    <location>
        <begin position="332"/>
        <end position="353"/>
    </location>
</feature>
<evidence type="ECO:0000259" key="8">
    <source>
        <dbReference type="PROSITE" id="PS50850"/>
    </source>
</evidence>
<gene>
    <name evidence="9" type="ORF">ACFFGY_01620</name>
</gene>
<accession>A0ABV6JMI4</accession>
<protein>
    <submittedName>
        <fullName evidence="9">MFS transporter</fullName>
    </submittedName>
</protein>
<evidence type="ECO:0000313" key="10">
    <source>
        <dbReference type="Proteomes" id="UP001589865"/>
    </source>
</evidence>
<keyword evidence="10" id="KW-1185">Reference proteome</keyword>
<dbReference type="RefSeq" id="WP_377042617.1">
    <property type="nucleotide sequence ID" value="NZ_JBHLUN010000001.1"/>
</dbReference>
<feature type="transmembrane region" description="Helical" evidence="7">
    <location>
        <begin position="127"/>
        <end position="148"/>
    </location>
</feature>
<evidence type="ECO:0000256" key="5">
    <source>
        <dbReference type="ARBA" id="ARBA00022989"/>
    </source>
</evidence>
<feature type="transmembrane region" description="Helical" evidence="7">
    <location>
        <begin position="188"/>
        <end position="210"/>
    </location>
</feature>
<dbReference type="PROSITE" id="PS50850">
    <property type="entry name" value="MFS"/>
    <property type="match status" value="1"/>
</dbReference>
<feature type="transmembrane region" description="Helical" evidence="7">
    <location>
        <begin position="32"/>
        <end position="56"/>
    </location>
</feature>
<evidence type="ECO:0000256" key="3">
    <source>
        <dbReference type="ARBA" id="ARBA00022475"/>
    </source>
</evidence>
<name>A0ABV6JMI4_9PROT</name>
<sequence length="420" mass="43948">MTPDAERTDSPQPPAPDSVAEMAAAPDWQRTLFIMMGIQVGMNIGFTVLSPVMPLFLPELGVQGASQINLWSGILAAVTPLVATFASPLWGRVADRRGRKLMVLRSCFAISLFIGLMSLAANVWQFLGLRGLMGIFAGFNAAAISLVASQVPARRLGYSLGWLSTGQLVGTLIGPLLGGLIADTTGSYRAPFVFTAAICVLCGVLTLVLVRERFTAPKPTAAKATIFQSFAVLARAPGLMPLFVVLLLAQFGVQAVQPVVTLYVEELVGPVGALATLGGLAFSVTGLADLIASPFLGRRSDTLGYRRVLLISLTGAALASAPQAFVPDYWSFVAARFALGLFVGGILPTANALVGRLAPAGDRGLVYGVTASAMFLGSSLGPLSGGAIAATLGLHWVFLITALLLAINLAWVWVKVPEVR</sequence>
<comment type="subcellular location">
    <subcellularLocation>
        <location evidence="1">Cell membrane</location>
        <topology evidence="1">Multi-pass membrane protein</topology>
    </subcellularLocation>
</comment>
<feature type="domain" description="Major facilitator superfamily (MFS) profile" evidence="8">
    <location>
        <begin position="31"/>
        <end position="420"/>
    </location>
</feature>
<dbReference type="EMBL" id="JBHLUN010000001">
    <property type="protein sequence ID" value="MFC0406928.1"/>
    <property type="molecule type" value="Genomic_DNA"/>
</dbReference>
<keyword evidence="4 7" id="KW-0812">Transmembrane</keyword>
<dbReference type="PANTHER" id="PTHR43414">
    <property type="entry name" value="MULTIDRUG RESISTANCE PROTEIN MDTG"/>
    <property type="match status" value="1"/>
</dbReference>
<dbReference type="InterPro" id="IPR020846">
    <property type="entry name" value="MFS_dom"/>
</dbReference>
<feature type="transmembrane region" description="Helical" evidence="7">
    <location>
        <begin position="230"/>
        <end position="253"/>
    </location>
</feature>
<feature type="transmembrane region" description="Helical" evidence="7">
    <location>
        <begin position="273"/>
        <end position="296"/>
    </location>
</feature>
<comment type="caution">
    <text evidence="9">The sequence shown here is derived from an EMBL/GenBank/DDBJ whole genome shotgun (WGS) entry which is preliminary data.</text>
</comment>
<keyword evidence="2" id="KW-0813">Transport</keyword>
<keyword evidence="3" id="KW-1003">Cell membrane</keyword>
<proteinExistence type="predicted"/>
<keyword evidence="6 7" id="KW-0472">Membrane</keyword>
<dbReference type="InterPro" id="IPR005828">
    <property type="entry name" value="MFS_sugar_transport-like"/>
</dbReference>
<feature type="transmembrane region" description="Helical" evidence="7">
    <location>
        <begin position="160"/>
        <end position="182"/>
    </location>
</feature>
<dbReference type="InterPro" id="IPR001958">
    <property type="entry name" value="Tet-R_TetA/multi-R_MdtG-like"/>
</dbReference>
<dbReference type="PRINTS" id="PR01035">
    <property type="entry name" value="TCRTETA"/>
</dbReference>
<keyword evidence="5 7" id="KW-1133">Transmembrane helix</keyword>
<evidence type="ECO:0000256" key="2">
    <source>
        <dbReference type="ARBA" id="ARBA00022448"/>
    </source>
</evidence>
<dbReference type="PANTHER" id="PTHR43414:SF6">
    <property type="entry name" value="MULTIDRUG RESISTANCE PROTEIN MDTG"/>
    <property type="match status" value="1"/>
</dbReference>
<evidence type="ECO:0000256" key="6">
    <source>
        <dbReference type="ARBA" id="ARBA00023136"/>
    </source>
</evidence>
<dbReference type="SUPFAM" id="SSF103473">
    <property type="entry name" value="MFS general substrate transporter"/>
    <property type="match status" value="2"/>
</dbReference>
<dbReference type="Gene3D" id="1.20.1250.20">
    <property type="entry name" value="MFS general substrate transporter like domains"/>
    <property type="match status" value="2"/>
</dbReference>
<feature type="transmembrane region" description="Helical" evidence="7">
    <location>
        <begin position="394"/>
        <end position="414"/>
    </location>
</feature>
<feature type="transmembrane region" description="Helical" evidence="7">
    <location>
        <begin position="308"/>
        <end position="326"/>
    </location>
</feature>
<dbReference type="Pfam" id="PF00083">
    <property type="entry name" value="Sugar_tr"/>
    <property type="match status" value="1"/>
</dbReference>
<reference evidence="9 10" key="1">
    <citation type="submission" date="2024-09" db="EMBL/GenBank/DDBJ databases">
        <authorList>
            <person name="Sun Q."/>
            <person name="Mori K."/>
        </authorList>
    </citation>
    <scope>NUCLEOTIDE SEQUENCE [LARGE SCALE GENOMIC DNA]</scope>
    <source>
        <strain evidence="9 10">TBRC 5777</strain>
    </source>
</reference>
<evidence type="ECO:0000256" key="1">
    <source>
        <dbReference type="ARBA" id="ARBA00004651"/>
    </source>
</evidence>
<evidence type="ECO:0000313" key="9">
    <source>
        <dbReference type="EMBL" id="MFC0406928.1"/>
    </source>
</evidence>